<gene>
    <name evidence="2" type="ORF">DV515_00005301</name>
</gene>
<dbReference type="EMBL" id="QUSF01000011">
    <property type="protein sequence ID" value="RLW05334.1"/>
    <property type="molecule type" value="Genomic_DNA"/>
</dbReference>
<keyword evidence="3" id="KW-1185">Reference proteome</keyword>
<evidence type="ECO:0000313" key="2">
    <source>
        <dbReference type="EMBL" id="RLW05334.1"/>
    </source>
</evidence>
<sequence>MERSPEEGPSPAVPRVRPEKALRVTSAVKTGSPRQAPCKHEKEYMLHSNLAYFANPRCGPEDFPTEQTEVRWDIRHQS</sequence>
<proteinExistence type="predicted"/>
<evidence type="ECO:0000313" key="3">
    <source>
        <dbReference type="Proteomes" id="UP000276834"/>
    </source>
</evidence>
<name>A0A3L8SPD7_CHLGU</name>
<dbReference type="AlphaFoldDB" id="A0A3L8SPD7"/>
<comment type="caution">
    <text evidence="2">The sequence shown here is derived from an EMBL/GenBank/DDBJ whole genome shotgun (WGS) entry which is preliminary data.</text>
</comment>
<organism evidence="2 3">
    <name type="scientific">Chloebia gouldiae</name>
    <name type="common">Gouldian finch</name>
    <name type="synonym">Erythrura gouldiae</name>
    <dbReference type="NCBI Taxonomy" id="44316"/>
    <lineage>
        <taxon>Eukaryota</taxon>
        <taxon>Metazoa</taxon>
        <taxon>Chordata</taxon>
        <taxon>Craniata</taxon>
        <taxon>Vertebrata</taxon>
        <taxon>Euteleostomi</taxon>
        <taxon>Archelosauria</taxon>
        <taxon>Archosauria</taxon>
        <taxon>Dinosauria</taxon>
        <taxon>Saurischia</taxon>
        <taxon>Theropoda</taxon>
        <taxon>Coelurosauria</taxon>
        <taxon>Aves</taxon>
        <taxon>Neognathae</taxon>
        <taxon>Neoaves</taxon>
        <taxon>Telluraves</taxon>
        <taxon>Australaves</taxon>
        <taxon>Passeriformes</taxon>
        <taxon>Passeroidea</taxon>
        <taxon>Passeridae</taxon>
        <taxon>Chloebia</taxon>
    </lineage>
</organism>
<evidence type="ECO:0000256" key="1">
    <source>
        <dbReference type="SAM" id="MobiDB-lite"/>
    </source>
</evidence>
<dbReference type="Proteomes" id="UP000276834">
    <property type="component" value="Unassembled WGS sequence"/>
</dbReference>
<protein>
    <submittedName>
        <fullName evidence="2">Uncharacterized protein</fullName>
    </submittedName>
</protein>
<feature type="region of interest" description="Disordered" evidence="1">
    <location>
        <begin position="1"/>
        <end position="20"/>
    </location>
</feature>
<accession>A0A3L8SPD7</accession>
<reference evidence="2 3" key="1">
    <citation type="journal article" date="2018" name="Proc. R. Soc. B">
        <title>A non-coding region near Follistatin controls head colour polymorphism in the Gouldian finch.</title>
        <authorList>
            <person name="Toomey M.B."/>
            <person name="Marques C.I."/>
            <person name="Andrade P."/>
            <person name="Araujo P.M."/>
            <person name="Sabatino S."/>
            <person name="Gazda M.A."/>
            <person name="Afonso S."/>
            <person name="Lopes R.J."/>
            <person name="Corbo J.C."/>
            <person name="Carneiro M."/>
        </authorList>
    </citation>
    <scope>NUCLEOTIDE SEQUENCE [LARGE SCALE GENOMIC DNA]</scope>
    <source>
        <strain evidence="2">Red01</strain>
        <tissue evidence="2">Muscle</tissue>
    </source>
</reference>